<dbReference type="Gene3D" id="3.40.50.2300">
    <property type="match status" value="2"/>
</dbReference>
<dbReference type="InterPro" id="IPR010982">
    <property type="entry name" value="Lambda_DNA-bd_dom_sf"/>
</dbReference>
<evidence type="ECO:0000313" key="5">
    <source>
        <dbReference type="EMBL" id="MDI6453599.1"/>
    </source>
</evidence>
<evidence type="ECO:0000259" key="4">
    <source>
        <dbReference type="PROSITE" id="PS50932"/>
    </source>
</evidence>
<keyword evidence="2 5" id="KW-0238">DNA-binding</keyword>
<name>A0AAW6UA70_9MOLU</name>
<dbReference type="Pfam" id="PF00356">
    <property type="entry name" value="LacI"/>
    <property type="match status" value="1"/>
</dbReference>
<evidence type="ECO:0000256" key="1">
    <source>
        <dbReference type="ARBA" id="ARBA00023015"/>
    </source>
</evidence>
<dbReference type="InterPro" id="IPR000843">
    <property type="entry name" value="HTH_LacI"/>
</dbReference>
<dbReference type="Pfam" id="PF13377">
    <property type="entry name" value="Peripla_BP_3"/>
    <property type="match status" value="1"/>
</dbReference>
<evidence type="ECO:0000313" key="6">
    <source>
        <dbReference type="Proteomes" id="UP001431532"/>
    </source>
</evidence>
<dbReference type="Gene3D" id="1.10.260.40">
    <property type="entry name" value="lambda repressor-like DNA-binding domains"/>
    <property type="match status" value="1"/>
</dbReference>
<dbReference type="Proteomes" id="UP001431532">
    <property type="component" value="Unassembled WGS sequence"/>
</dbReference>
<evidence type="ECO:0000256" key="2">
    <source>
        <dbReference type="ARBA" id="ARBA00023125"/>
    </source>
</evidence>
<sequence>MKKTIIDVARELNLSPSTISKIVNNTGRISPQTRERVLKYVKESGYVAMSNARKLSSKKSWTIGVIYSDISLVGFEHPFFSRILQSFKNHVESMGYDIVLIVSKLGNNELTYLEWCRNKKVDGILIVMGNINNPNIIEVVASDYPCVSTDIVMPNLHSIISDDAQGIKLGIEFAIKKGLKRISVVSGPLTVRSFNTRVQTFREEMTRRNLKYNEKDIHFTVGFAYEDGYRIGLEIGKKKDNIPDIVLTFSDVLAFGLIRGLEDSGLRIPDDVSVIGYDDIDFARHYTPALTTIAQDTEEIGLRAAKALLLSINEKQEKTQKIALVPVRLVERETTKK</sequence>
<dbReference type="SUPFAM" id="SSF53822">
    <property type="entry name" value="Periplasmic binding protein-like I"/>
    <property type="match status" value="1"/>
</dbReference>
<protein>
    <submittedName>
        <fullName evidence="5">LacI family DNA-binding transcriptional regulator</fullName>
    </submittedName>
</protein>
<dbReference type="PANTHER" id="PTHR30146">
    <property type="entry name" value="LACI-RELATED TRANSCRIPTIONAL REPRESSOR"/>
    <property type="match status" value="1"/>
</dbReference>
<dbReference type="AlphaFoldDB" id="A0AAW6UA70"/>
<dbReference type="SMART" id="SM00354">
    <property type="entry name" value="HTH_LACI"/>
    <property type="match status" value="1"/>
</dbReference>
<proteinExistence type="predicted"/>
<dbReference type="InterPro" id="IPR046335">
    <property type="entry name" value="LacI/GalR-like_sensor"/>
</dbReference>
<keyword evidence="1" id="KW-0805">Transcription regulation</keyword>
<reference evidence="5" key="1">
    <citation type="submission" date="2023-05" db="EMBL/GenBank/DDBJ databases">
        <title>Mariniplasma microaerophilum sp. nov., a novel anaerobic mollicute isolated from terrestrial mud volcano, Taman Peninsula, Russia.</title>
        <authorList>
            <person name="Khomyakova M.A."/>
            <person name="Merkel A.Y."/>
            <person name="Slobodkin A.I."/>
        </authorList>
    </citation>
    <scope>NUCLEOTIDE SEQUENCE</scope>
    <source>
        <strain evidence="5">M4Ah</strain>
    </source>
</reference>
<dbReference type="GO" id="GO:0000976">
    <property type="term" value="F:transcription cis-regulatory region binding"/>
    <property type="evidence" value="ECO:0007669"/>
    <property type="project" value="TreeGrafter"/>
</dbReference>
<dbReference type="GO" id="GO:0003700">
    <property type="term" value="F:DNA-binding transcription factor activity"/>
    <property type="evidence" value="ECO:0007669"/>
    <property type="project" value="TreeGrafter"/>
</dbReference>
<evidence type="ECO:0000256" key="3">
    <source>
        <dbReference type="ARBA" id="ARBA00023163"/>
    </source>
</evidence>
<comment type="caution">
    <text evidence="5">The sequence shown here is derived from an EMBL/GenBank/DDBJ whole genome shotgun (WGS) entry which is preliminary data.</text>
</comment>
<dbReference type="EMBL" id="JASCXW010000037">
    <property type="protein sequence ID" value="MDI6453599.1"/>
    <property type="molecule type" value="Genomic_DNA"/>
</dbReference>
<dbReference type="CDD" id="cd01392">
    <property type="entry name" value="HTH_LacI"/>
    <property type="match status" value="1"/>
</dbReference>
<accession>A0AAW6UA70</accession>
<gene>
    <name evidence="5" type="ORF">QJ521_08465</name>
</gene>
<dbReference type="PANTHER" id="PTHR30146:SF109">
    <property type="entry name" value="HTH-TYPE TRANSCRIPTIONAL REGULATOR GALS"/>
    <property type="match status" value="1"/>
</dbReference>
<organism evidence="5 6">
    <name type="scientific">Peloplasma aerotolerans</name>
    <dbReference type="NCBI Taxonomy" id="3044389"/>
    <lineage>
        <taxon>Bacteria</taxon>
        <taxon>Bacillati</taxon>
        <taxon>Mycoplasmatota</taxon>
        <taxon>Mollicutes</taxon>
        <taxon>Acholeplasmatales</taxon>
        <taxon>Acholeplasmataceae</taxon>
        <taxon>Peloplasma</taxon>
    </lineage>
</organism>
<keyword evidence="3" id="KW-0804">Transcription</keyword>
<dbReference type="SUPFAM" id="SSF47413">
    <property type="entry name" value="lambda repressor-like DNA-binding domains"/>
    <property type="match status" value="1"/>
</dbReference>
<dbReference type="RefSeq" id="WP_282840034.1">
    <property type="nucleotide sequence ID" value="NZ_JASCXW010000037.1"/>
</dbReference>
<keyword evidence="6" id="KW-1185">Reference proteome</keyword>
<dbReference type="CDD" id="cd06267">
    <property type="entry name" value="PBP1_LacI_sugar_binding-like"/>
    <property type="match status" value="1"/>
</dbReference>
<feature type="domain" description="HTH lacI-type" evidence="4">
    <location>
        <begin position="3"/>
        <end position="57"/>
    </location>
</feature>
<dbReference type="PROSITE" id="PS50932">
    <property type="entry name" value="HTH_LACI_2"/>
    <property type="match status" value="1"/>
</dbReference>
<dbReference type="InterPro" id="IPR028082">
    <property type="entry name" value="Peripla_BP_I"/>
</dbReference>